<dbReference type="SUPFAM" id="SSF50800">
    <property type="entry name" value="PK beta-barrel domain-like"/>
    <property type="match status" value="1"/>
</dbReference>
<comment type="caution">
    <text evidence="2">The sequence shown here is derived from an EMBL/GenBank/DDBJ whole genome shotgun (WGS) entry which is preliminary data.</text>
</comment>
<reference evidence="2 3" key="1">
    <citation type="submission" date="2022-11" db="EMBL/GenBank/DDBJ databases">
        <title>Study of microbial diversity in lake waters.</title>
        <authorList>
            <person name="Zhang J."/>
        </authorList>
    </citation>
    <scope>NUCLEOTIDE SEQUENCE [LARGE SCALE GENOMIC DNA]</scope>
    <source>
        <strain evidence="2 3">DT12</strain>
    </source>
</reference>
<dbReference type="Pfam" id="PF03473">
    <property type="entry name" value="MOSC"/>
    <property type="match status" value="1"/>
</dbReference>
<evidence type="ECO:0000259" key="1">
    <source>
        <dbReference type="PROSITE" id="PS51340"/>
    </source>
</evidence>
<protein>
    <submittedName>
        <fullName evidence="2">MOSC domain-containing protein</fullName>
    </submittedName>
</protein>
<dbReference type="InterPro" id="IPR005163">
    <property type="entry name" value="Tri_helical_YiiM-like"/>
</dbReference>
<dbReference type="InterPro" id="IPR052353">
    <property type="entry name" value="Benzoxazolinone_Detox_Enz"/>
</dbReference>
<dbReference type="Proteomes" id="UP001208017">
    <property type="component" value="Unassembled WGS sequence"/>
</dbReference>
<feature type="domain" description="MOSC" evidence="1">
    <location>
        <begin position="32"/>
        <end position="166"/>
    </location>
</feature>
<dbReference type="PROSITE" id="PS51340">
    <property type="entry name" value="MOSC"/>
    <property type="match status" value="1"/>
</dbReference>
<dbReference type="InterPro" id="IPR005302">
    <property type="entry name" value="MoCF_Sase_C"/>
</dbReference>
<dbReference type="PANTHER" id="PTHR30212">
    <property type="entry name" value="PROTEIN YIIM"/>
    <property type="match status" value="1"/>
</dbReference>
<dbReference type="Pfam" id="PF03475">
    <property type="entry name" value="YiiM_3-alpha"/>
    <property type="match status" value="1"/>
</dbReference>
<name>A0ABT3WXE8_9BACL</name>
<dbReference type="Gene3D" id="2.40.33.20">
    <property type="entry name" value="PK beta-barrel domain-like"/>
    <property type="match status" value="1"/>
</dbReference>
<proteinExistence type="predicted"/>
<accession>A0ABT3WXE8</accession>
<gene>
    <name evidence="2" type="ORF">OS242_05155</name>
</gene>
<evidence type="ECO:0000313" key="2">
    <source>
        <dbReference type="EMBL" id="MCX7569340.1"/>
    </source>
</evidence>
<sequence length="226" mass="25769">MSQSIEVVSLNVGRPQMVEYRGMRIKTGIFKQPVDGPVYLAKTNLEGDGQADLIHHGGENKAVMVYSYDHYPYWAEQIGREMPISAFGENLTVRGMLEHEVCIGDVYRLGEAVVQVCQPRVPCFKVEVRLGDPTVLPKVARTGYTGFYLRVLEEGMIGEDRRFERLERAEEGVSVAMINRSLYHEYTNLELLEEVLSAKALASEWRVLAEERRDKLRRVYAEKGKL</sequence>
<dbReference type="EMBL" id="JAPMLT010000002">
    <property type="protein sequence ID" value="MCX7569340.1"/>
    <property type="molecule type" value="Genomic_DNA"/>
</dbReference>
<dbReference type="InterPro" id="IPR011037">
    <property type="entry name" value="Pyrv_Knase-like_insert_dom_sf"/>
</dbReference>
<organism evidence="2 3">
    <name type="scientific">Tumebacillus lacus</name>
    <dbReference type="NCBI Taxonomy" id="2995335"/>
    <lineage>
        <taxon>Bacteria</taxon>
        <taxon>Bacillati</taxon>
        <taxon>Bacillota</taxon>
        <taxon>Bacilli</taxon>
        <taxon>Bacillales</taxon>
        <taxon>Alicyclobacillaceae</taxon>
        <taxon>Tumebacillus</taxon>
    </lineage>
</organism>
<keyword evidence="3" id="KW-1185">Reference proteome</keyword>
<dbReference type="PANTHER" id="PTHR30212:SF4">
    <property type="entry name" value="MOSC DOMAIN-CONTAINING PROTEIN"/>
    <property type="match status" value="1"/>
</dbReference>
<evidence type="ECO:0000313" key="3">
    <source>
        <dbReference type="Proteomes" id="UP001208017"/>
    </source>
</evidence>